<dbReference type="RefSeq" id="WP_264503214.1">
    <property type="nucleotide sequence ID" value="NZ_JAPDDS010000016.1"/>
</dbReference>
<keyword evidence="2" id="KW-1185">Reference proteome</keyword>
<sequence>MATPTPDPDSREAKAAKIAANPSAYKVCEGCDSIVGTGVVLCPNCHSYRFDATPESVRRQALALGAREQTSVTAGDLS</sequence>
<gene>
    <name evidence="1" type="ORF">OKA04_21145</name>
</gene>
<evidence type="ECO:0000313" key="1">
    <source>
        <dbReference type="EMBL" id="MCW1887258.1"/>
    </source>
</evidence>
<reference evidence="1 2" key="1">
    <citation type="submission" date="2022-10" db="EMBL/GenBank/DDBJ databases">
        <title>Luteolibacter flavescens strain MCCC 1K03193, whole genome shotgun sequencing project.</title>
        <authorList>
            <person name="Zhao G."/>
            <person name="Shen L."/>
        </authorList>
    </citation>
    <scope>NUCLEOTIDE SEQUENCE [LARGE SCALE GENOMIC DNA]</scope>
    <source>
        <strain evidence="1 2">MCCC 1K03193</strain>
    </source>
</reference>
<dbReference type="Proteomes" id="UP001207930">
    <property type="component" value="Unassembled WGS sequence"/>
</dbReference>
<organism evidence="1 2">
    <name type="scientific">Luteolibacter flavescens</name>
    <dbReference type="NCBI Taxonomy" id="1859460"/>
    <lineage>
        <taxon>Bacteria</taxon>
        <taxon>Pseudomonadati</taxon>
        <taxon>Verrucomicrobiota</taxon>
        <taxon>Verrucomicrobiia</taxon>
        <taxon>Verrucomicrobiales</taxon>
        <taxon>Verrucomicrobiaceae</taxon>
        <taxon>Luteolibacter</taxon>
    </lineage>
</organism>
<accession>A0ABT3FUL4</accession>
<dbReference type="EMBL" id="JAPDDS010000016">
    <property type="protein sequence ID" value="MCW1887258.1"/>
    <property type="molecule type" value="Genomic_DNA"/>
</dbReference>
<protein>
    <submittedName>
        <fullName evidence="1">Uncharacterized protein</fullName>
    </submittedName>
</protein>
<proteinExistence type="predicted"/>
<evidence type="ECO:0000313" key="2">
    <source>
        <dbReference type="Proteomes" id="UP001207930"/>
    </source>
</evidence>
<name>A0ABT3FUL4_9BACT</name>
<comment type="caution">
    <text evidence="1">The sequence shown here is derived from an EMBL/GenBank/DDBJ whole genome shotgun (WGS) entry which is preliminary data.</text>
</comment>